<keyword evidence="3" id="KW-0695">RNA-directed DNA polymerase</keyword>
<dbReference type="EMBL" id="JBHSDU010000005">
    <property type="protein sequence ID" value="MFC4311631.1"/>
    <property type="molecule type" value="Genomic_DNA"/>
</dbReference>
<organism evidence="3 4">
    <name type="scientific">Steroidobacter flavus</name>
    <dbReference type="NCBI Taxonomy" id="1842136"/>
    <lineage>
        <taxon>Bacteria</taxon>
        <taxon>Pseudomonadati</taxon>
        <taxon>Pseudomonadota</taxon>
        <taxon>Gammaproteobacteria</taxon>
        <taxon>Steroidobacterales</taxon>
        <taxon>Steroidobacteraceae</taxon>
        <taxon>Steroidobacter</taxon>
    </lineage>
</organism>
<feature type="region of interest" description="Disordered" evidence="1">
    <location>
        <begin position="340"/>
        <end position="366"/>
    </location>
</feature>
<reference evidence="4" key="1">
    <citation type="journal article" date="2019" name="Int. J. Syst. Evol. Microbiol.">
        <title>The Global Catalogue of Microorganisms (GCM) 10K type strain sequencing project: providing services to taxonomists for standard genome sequencing and annotation.</title>
        <authorList>
            <consortium name="The Broad Institute Genomics Platform"/>
            <consortium name="The Broad Institute Genome Sequencing Center for Infectious Disease"/>
            <person name="Wu L."/>
            <person name="Ma J."/>
        </authorList>
    </citation>
    <scope>NUCLEOTIDE SEQUENCE [LARGE SCALE GENOMIC DNA]</scope>
    <source>
        <strain evidence="4">CGMCC 1.10759</strain>
    </source>
</reference>
<dbReference type="InterPro" id="IPR024937">
    <property type="entry name" value="Domain_X"/>
</dbReference>
<dbReference type="PANTHER" id="PTHR33642:SF4">
    <property type="entry name" value="COX1_OXI3 INTRON 1 PROTEIN-RELATED"/>
    <property type="match status" value="1"/>
</dbReference>
<comment type="caution">
    <text evidence="3">The sequence shown here is derived from an EMBL/GenBank/DDBJ whole genome shotgun (WGS) entry which is preliminary data.</text>
</comment>
<accession>A0ABV8SVU6</accession>
<dbReference type="GO" id="GO:0003964">
    <property type="term" value="F:RNA-directed DNA polymerase activity"/>
    <property type="evidence" value="ECO:0007669"/>
    <property type="project" value="UniProtKB-KW"/>
</dbReference>
<dbReference type="Pfam" id="PF21368">
    <property type="entry name" value="AI2M-like_HNH"/>
    <property type="match status" value="1"/>
</dbReference>
<evidence type="ECO:0000259" key="2">
    <source>
        <dbReference type="PROSITE" id="PS50878"/>
    </source>
</evidence>
<dbReference type="RefSeq" id="WP_380600335.1">
    <property type="nucleotide sequence ID" value="NZ_JBHSDU010000005.1"/>
</dbReference>
<proteinExistence type="predicted"/>
<dbReference type="InterPro" id="IPR043502">
    <property type="entry name" value="DNA/RNA_pol_sf"/>
</dbReference>
<evidence type="ECO:0000313" key="4">
    <source>
        <dbReference type="Proteomes" id="UP001595904"/>
    </source>
</evidence>
<dbReference type="SUPFAM" id="SSF56672">
    <property type="entry name" value="DNA/RNA polymerases"/>
    <property type="match status" value="1"/>
</dbReference>
<keyword evidence="4" id="KW-1185">Reference proteome</keyword>
<dbReference type="PANTHER" id="PTHR33642">
    <property type="entry name" value="COX1/OXI3 INTRON 1 PROTEIN-RELATED"/>
    <property type="match status" value="1"/>
</dbReference>
<evidence type="ECO:0000313" key="3">
    <source>
        <dbReference type="EMBL" id="MFC4311631.1"/>
    </source>
</evidence>
<dbReference type="InterPro" id="IPR049030">
    <property type="entry name" value="AI2M-like_HNH"/>
</dbReference>
<gene>
    <name evidence="3" type="ORF">ACFPN2_21250</name>
</gene>
<dbReference type="PROSITE" id="PS50878">
    <property type="entry name" value="RT_POL"/>
    <property type="match status" value="1"/>
</dbReference>
<sequence>MLGKPDEANQLRRQMQQMPSLDPTDSDYRRLRYIRYADDWLLGFVGPRSEAEEIKSEIAMFLRDHLKLELSATKTLITHARSGAARFLGYEITTLHNDQKLDRRGHRCINGNIALRVPWDVVLAKCARYLRHGKPIHRPELIHDTPFSIVAQYQQEYRGIVEYYRLALNLGQLNRLKWLMERSLTQTLAHKLRISVRAVYRRYRRVVDTDSGSSPVLQVTIERPEKKKPLVARWGGISLARNIKAVLNDAPRKICGPRTELERRLLANQCELCGSTENIQVHHVRALKDLPTKGRAEKPFWVQIMAARKRKTLVTCATCHDDIHAGRKLRAVTADGKHWRAGYSERRKPGSGRGGRKSASDGNSPAAYSTLWRLSSIERTWTVFKQ</sequence>
<protein>
    <submittedName>
        <fullName evidence="3">Group II intron reverse transcriptase/maturase</fullName>
    </submittedName>
</protein>
<dbReference type="Proteomes" id="UP001595904">
    <property type="component" value="Unassembled WGS sequence"/>
</dbReference>
<keyword evidence="3" id="KW-0548">Nucleotidyltransferase</keyword>
<dbReference type="Pfam" id="PF01348">
    <property type="entry name" value="Intron_maturas2"/>
    <property type="match status" value="1"/>
</dbReference>
<keyword evidence="3" id="KW-0808">Transferase</keyword>
<dbReference type="InterPro" id="IPR000477">
    <property type="entry name" value="RT_dom"/>
</dbReference>
<evidence type="ECO:0000256" key="1">
    <source>
        <dbReference type="SAM" id="MobiDB-lite"/>
    </source>
</evidence>
<name>A0ABV8SVU6_9GAMM</name>
<feature type="domain" description="Reverse transcriptase" evidence="2">
    <location>
        <begin position="1"/>
        <end position="92"/>
    </location>
</feature>